<evidence type="ECO:0000313" key="4">
    <source>
        <dbReference type="EMBL" id="BAQ45765.1"/>
    </source>
</evidence>
<organism evidence="4 5">
    <name type="scientific">Methylobacterium aquaticum</name>
    <dbReference type="NCBI Taxonomy" id="270351"/>
    <lineage>
        <taxon>Bacteria</taxon>
        <taxon>Pseudomonadati</taxon>
        <taxon>Pseudomonadota</taxon>
        <taxon>Alphaproteobacteria</taxon>
        <taxon>Hyphomicrobiales</taxon>
        <taxon>Methylobacteriaceae</taxon>
        <taxon>Methylobacterium</taxon>
    </lineage>
</organism>
<evidence type="ECO:0000256" key="1">
    <source>
        <dbReference type="ARBA" id="ARBA00006252"/>
    </source>
</evidence>
<dbReference type="RefSeq" id="WP_060847039.1">
    <property type="nucleotide sequence ID" value="NZ_AP014704.1"/>
</dbReference>
<dbReference type="EMBL" id="AP014704">
    <property type="protein sequence ID" value="BAQ45765.1"/>
    <property type="molecule type" value="Genomic_DNA"/>
</dbReference>
<proteinExistence type="inferred from homology"/>
<dbReference type="InterPro" id="IPR029039">
    <property type="entry name" value="Flavoprotein-like_sf"/>
</dbReference>
<gene>
    <name evidence="4" type="primary">mdaB</name>
    <name evidence="4" type="ORF">Maq22A_c12625</name>
</gene>
<dbReference type="GO" id="GO:0005829">
    <property type="term" value="C:cytosol"/>
    <property type="evidence" value="ECO:0007669"/>
    <property type="project" value="TreeGrafter"/>
</dbReference>
<dbReference type="GO" id="GO:0003955">
    <property type="term" value="F:NAD(P)H dehydrogenase (quinone) activity"/>
    <property type="evidence" value="ECO:0007669"/>
    <property type="project" value="TreeGrafter"/>
</dbReference>
<dbReference type="PANTHER" id="PTHR10204">
    <property type="entry name" value="NAD P H OXIDOREDUCTASE-RELATED"/>
    <property type="match status" value="1"/>
</dbReference>
<protein>
    <submittedName>
        <fullName evidence="4">NAD(P)H dehydrogenase</fullName>
    </submittedName>
</protein>
<evidence type="ECO:0000313" key="5">
    <source>
        <dbReference type="Proteomes" id="UP000061432"/>
    </source>
</evidence>
<dbReference type="Pfam" id="PF02525">
    <property type="entry name" value="Flavodoxin_2"/>
    <property type="match status" value="1"/>
</dbReference>
<dbReference type="PATRIC" id="fig|270351.10.peg.2442"/>
<dbReference type="Gene3D" id="3.40.50.360">
    <property type="match status" value="1"/>
</dbReference>
<feature type="domain" description="Flavodoxin-like fold" evidence="3">
    <location>
        <begin position="1"/>
        <end position="183"/>
    </location>
</feature>
<sequence>MQILSIIAHPRQTSFCHALSEAARRALAGSGHDVVHHDLYAEGFDPCLKAGEAYSIGDDLEAALSCGTDPVMLRYRREIAEADGLLIVHPNWWGKPPAILSGWLDRVLVPGVAYRLTTADGLPQGLLSIRTALILNTSDTPEERERADLGDPLELIWGRCVLPYCGVEHYVRHVFRPVVGSSDAQRRTWLSDTEAIGRTTFSEGREA</sequence>
<dbReference type="InterPro" id="IPR003680">
    <property type="entry name" value="Flavodoxin_fold"/>
</dbReference>
<reference evidence="5" key="2">
    <citation type="submission" date="2015-01" db="EMBL/GenBank/DDBJ databases">
        <title>Complete genome sequence of Methylobacterium aquaticum strain 22A.</title>
        <authorList>
            <person name="Tani A."/>
            <person name="Ogura Y."/>
            <person name="Hayashi T."/>
        </authorList>
    </citation>
    <scope>NUCLEOTIDE SEQUENCE [LARGE SCALE GENOMIC DNA]</scope>
    <source>
        <strain evidence="5">MA-22A</strain>
    </source>
</reference>
<dbReference type="STRING" id="270351.Maq22A_c12625"/>
<dbReference type="KEGG" id="maqu:Maq22A_c12625"/>
<reference evidence="4 5" key="1">
    <citation type="journal article" date="2015" name="Genome Announc.">
        <title>Complete Genome Sequence of Methylobacterium aquaticum Strain 22A, Isolated from Racomitrium japonicum Moss.</title>
        <authorList>
            <person name="Tani A."/>
            <person name="Ogura Y."/>
            <person name="Hayashi T."/>
            <person name="Kimbara K."/>
        </authorList>
    </citation>
    <scope>NUCLEOTIDE SEQUENCE [LARGE SCALE GENOMIC DNA]</scope>
    <source>
        <strain evidence="4 5">MA-22A</strain>
    </source>
</reference>
<dbReference type="InterPro" id="IPR051545">
    <property type="entry name" value="NAD(P)H_dehydrogenase_qn"/>
</dbReference>
<evidence type="ECO:0000256" key="2">
    <source>
        <dbReference type="ARBA" id="ARBA00023002"/>
    </source>
</evidence>
<dbReference type="OrthoDB" id="9798454at2"/>
<name>A0A0C6FSJ0_9HYPH</name>
<keyword evidence="2" id="KW-0560">Oxidoreductase</keyword>
<accession>A0A0C6FSJ0</accession>
<dbReference type="Proteomes" id="UP000061432">
    <property type="component" value="Chromosome"/>
</dbReference>
<comment type="similarity">
    <text evidence="1">Belongs to the NAD(P)H dehydrogenase (quinone) family.</text>
</comment>
<dbReference type="PANTHER" id="PTHR10204:SF34">
    <property type="entry name" value="NAD(P)H DEHYDROGENASE [QUINONE] 1 ISOFORM 1"/>
    <property type="match status" value="1"/>
</dbReference>
<dbReference type="SUPFAM" id="SSF52218">
    <property type="entry name" value="Flavoproteins"/>
    <property type="match status" value="1"/>
</dbReference>
<dbReference type="AlphaFoldDB" id="A0A0C6FSJ0"/>
<evidence type="ECO:0000259" key="3">
    <source>
        <dbReference type="Pfam" id="PF02525"/>
    </source>
</evidence>